<evidence type="ECO:0000256" key="1">
    <source>
        <dbReference type="SAM" id="MobiDB-lite"/>
    </source>
</evidence>
<feature type="region of interest" description="Disordered" evidence="1">
    <location>
        <begin position="87"/>
        <end position="145"/>
    </location>
</feature>
<proteinExistence type="predicted"/>
<reference evidence="3" key="1">
    <citation type="journal article" date="2019" name="Int. J. Syst. Evol. Microbiol.">
        <title>The Global Catalogue of Microorganisms (GCM) 10K type strain sequencing project: providing services to taxonomists for standard genome sequencing and annotation.</title>
        <authorList>
            <consortium name="The Broad Institute Genomics Platform"/>
            <consortium name="The Broad Institute Genome Sequencing Center for Infectious Disease"/>
            <person name="Wu L."/>
            <person name="Ma J."/>
        </authorList>
    </citation>
    <scope>NUCLEOTIDE SEQUENCE [LARGE SCALE GENOMIC DNA]</scope>
    <source>
        <strain evidence="3">CGMCC 4.7289</strain>
    </source>
</reference>
<dbReference type="RefSeq" id="WP_253752523.1">
    <property type="nucleotide sequence ID" value="NZ_JAMZDZ010000001.1"/>
</dbReference>
<protein>
    <recommendedName>
        <fullName evidence="4">DUF2795 domain-containing protein</fullName>
    </recommendedName>
</protein>
<sequence length="145" mass="15898">MAKEEKSAALDRLLDRAFRDGGEKNTTELRAEAERQHAPSGLLARLDLVPEGRYTREGLLMALPEEDADLWRDPESLPLSELDRALATYSSDGQADDVTGEDAGAEEEFGETPWALQDHEKGDPDPTSVEGRRLRPSPEGRTGPG</sequence>
<feature type="compositionally biased region" description="Basic and acidic residues" evidence="1">
    <location>
        <begin position="117"/>
        <end position="138"/>
    </location>
</feature>
<evidence type="ECO:0000313" key="2">
    <source>
        <dbReference type="EMBL" id="MFC4132811.1"/>
    </source>
</evidence>
<accession>A0ABV8LP67</accession>
<organism evidence="2 3">
    <name type="scientific">Hamadaea flava</name>
    <dbReference type="NCBI Taxonomy" id="1742688"/>
    <lineage>
        <taxon>Bacteria</taxon>
        <taxon>Bacillati</taxon>
        <taxon>Actinomycetota</taxon>
        <taxon>Actinomycetes</taxon>
        <taxon>Micromonosporales</taxon>
        <taxon>Micromonosporaceae</taxon>
        <taxon>Hamadaea</taxon>
    </lineage>
</organism>
<evidence type="ECO:0008006" key="4">
    <source>
        <dbReference type="Google" id="ProtNLM"/>
    </source>
</evidence>
<gene>
    <name evidence="2" type="ORF">ACFOZ4_19555</name>
</gene>
<feature type="compositionally biased region" description="Basic and acidic residues" evidence="1">
    <location>
        <begin position="1"/>
        <end position="37"/>
    </location>
</feature>
<dbReference type="EMBL" id="JBHSAY010000009">
    <property type="protein sequence ID" value="MFC4132811.1"/>
    <property type="molecule type" value="Genomic_DNA"/>
</dbReference>
<feature type="compositionally biased region" description="Acidic residues" evidence="1">
    <location>
        <begin position="94"/>
        <end position="110"/>
    </location>
</feature>
<dbReference type="Proteomes" id="UP001595816">
    <property type="component" value="Unassembled WGS sequence"/>
</dbReference>
<comment type="caution">
    <text evidence="2">The sequence shown here is derived from an EMBL/GenBank/DDBJ whole genome shotgun (WGS) entry which is preliminary data.</text>
</comment>
<evidence type="ECO:0000313" key="3">
    <source>
        <dbReference type="Proteomes" id="UP001595816"/>
    </source>
</evidence>
<feature type="region of interest" description="Disordered" evidence="1">
    <location>
        <begin position="1"/>
        <end position="39"/>
    </location>
</feature>
<name>A0ABV8LP67_9ACTN</name>
<keyword evidence="3" id="KW-1185">Reference proteome</keyword>